<feature type="region of interest" description="Disordered" evidence="1">
    <location>
        <begin position="20"/>
        <end position="62"/>
    </location>
</feature>
<accession>A0A5N6P118</accession>
<proteinExistence type="predicted"/>
<name>A0A5N6P118_9ASTR</name>
<evidence type="ECO:0000256" key="1">
    <source>
        <dbReference type="SAM" id="MobiDB-lite"/>
    </source>
</evidence>
<dbReference type="Proteomes" id="UP000326396">
    <property type="component" value="Linkage Group LG15"/>
</dbReference>
<reference evidence="2 3" key="1">
    <citation type="submission" date="2019-05" db="EMBL/GenBank/DDBJ databases">
        <title>Mikania micrantha, genome provides insights into the molecular mechanism of rapid growth.</title>
        <authorList>
            <person name="Liu B."/>
        </authorList>
    </citation>
    <scope>NUCLEOTIDE SEQUENCE [LARGE SCALE GENOMIC DNA]</scope>
    <source>
        <strain evidence="2">NLD-2019</strain>
        <tissue evidence="2">Leaf</tissue>
    </source>
</reference>
<dbReference type="AlphaFoldDB" id="A0A5N6P118"/>
<evidence type="ECO:0000313" key="3">
    <source>
        <dbReference type="Proteomes" id="UP000326396"/>
    </source>
</evidence>
<organism evidence="2 3">
    <name type="scientific">Mikania micrantha</name>
    <name type="common">bitter vine</name>
    <dbReference type="NCBI Taxonomy" id="192012"/>
    <lineage>
        <taxon>Eukaryota</taxon>
        <taxon>Viridiplantae</taxon>
        <taxon>Streptophyta</taxon>
        <taxon>Embryophyta</taxon>
        <taxon>Tracheophyta</taxon>
        <taxon>Spermatophyta</taxon>
        <taxon>Magnoliopsida</taxon>
        <taxon>eudicotyledons</taxon>
        <taxon>Gunneridae</taxon>
        <taxon>Pentapetalae</taxon>
        <taxon>asterids</taxon>
        <taxon>campanulids</taxon>
        <taxon>Asterales</taxon>
        <taxon>Asteraceae</taxon>
        <taxon>Asteroideae</taxon>
        <taxon>Heliantheae alliance</taxon>
        <taxon>Eupatorieae</taxon>
        <taxon>Mikania</taxon>
    </lineage>
</organism>
<sequence length="125" mass="14286">MAPLVKLESWSTWILKLEEASEGKESQKKNSPLNSRAPCSTFPPPHHCTNGQSDESMSQESQALVMKTRRLLIDGEDEAVMERSYIRSLEMTNTEFVQPFRNQESGLRTGFYYSRTDQCVSTFSQ</sequence>
<comment type="caution">
    <text evidence="2">The sequence shown here is derived from an EMBL/GenBank/DDBJ whole genome shotgun (WGS) entry which is preliminary data.</text>
</comment>
<gene>
    <name evidence="2" type="ORF">E3N88_14172</name>
</gene>
<protein>
    <submittedName>
        <fullName evidence="2">Uncharacterized protein</fullName>
    </submittedName>
</protein>
<dbReference type="EMBL" id="SZYD01000007">
    <property type="protein sequence ID" value="KAD5802812.1"/>
    <property type="molecule type" value="Genomic_DNA"/>
</dbReference>
<evidence type="ECO:0000313" key="2">
    <source>
        <dbReference type="EMBL" id="KAD5802812.1"/>
    </source>
</evidence>
<keyword evidence="3" id="KW-1185">Reference proteome</keyword>
<feature type="compositionally biased region" description="Polar residues" evidence="1">
    <location>
        <begin position="49"/>
        <end position="62"/>
    </location>
</feature>
<feature type="compositionally biased region" description="Polar residues" evidence="1">
    <location>
        <begin position="29"/>
        <end position="38"/>
    </location>
</feature>